<evidence type="ECO:0000313" key="7">
    <source>
        <dbReference type="Proteomes" id="UP001235094"/>
    </source>
</evidence>
<dbReference type="Gene3D" id="3.60.21.40">
    <property type="entry name" value="GpdQ, catalytic alpha/beta sandwich domain"/>
    <property type="match status" value="1"/>
</dbReference>
<organism evidence="6 7">
    <name type="scientific">Ancylobacter amanitiformis</name>
    <dbReference type="NCBI Taxonomy" id="217069"/>
    <lineage>
        <taxon>Bacteria</taxon>
        <taxon>Pseudomonadati</taxon>
        <taxon>Pseudomonadota</taxon>
        <taxon>Alphaproteobacteria</taxon>
        <taxon>Hyphomicrobiales</taxon>
        <taxon>Xanthobacteraceae</taxon>
        <taxon>Ancylobacter</taxon>
    </lineage>
</organism>
<keyword evidence="3" id="KW-0408">Iron</keyword>
<dbReference type="SUPFAM" id="SSF56300">
    <property type="entry name" value="Metallo-dependent phosphatases"/>
    <property type="match status" value="1"/>
</dbReference>
<keyword evidence="7" id="KW-1185">Reference proteome</keyword>
<evidence type="ECO:0000256" key="3">
    <source>
        <dbReference type="ARBA" id="ARBA00023004"/>
    </source>
</evidence>
<sequence length="265" mass="28764">MLIAHLSDPHLRPRGQLYQGVIDSNAMFEAALAHLAALDPRPDLVLLTGDVVDEGTAEEYAVAGEMLAGIGLPLLVIPGNHDEREAFRACFKAQAHLPATGPLHFAVGDHGPVRIVALDVTPPGEHHGDFDDATASWLEAVLATEPERPILVMMHQPPFASGIHYIDDYNCRNGERLAAILARHANVERVLCGHIHRFMQLRFGGTLLVTAPSTTTAIALRLAPDAEPASYVEPPAMLLHQWRPGTGLITHFVPIGRFAGPFDFF</sequence>
<dbReference type="InterPro" id="IPR050884">
    <property type="entry name" value="CNP_phosphodiesterase-III"/>
</dbReference>
<accession>A0ABU0LLV4</accession>
<comment type="similarity">
    <text evidence="4">Belongs to the cyclic nucleotide phosphodiesterase class-III family.</text>
</comment>
<dbReference type="Pfam" id="PF00149">
    <property type="entry name" value="Metallophos"/>
    <property type="match status" value="1"/>
</dbReference>
<keyword evidence="1" id="KW-0479">Metal-binding</keyword>
<comment type="caution">
    <text evidence="6">The sequence shown here is derived from an EMBL/GenBank/DDBJ whole genome shotgun (WGS) entry which is preliminary data.</text>
</comment>
<dbReference type="InterPro" id="IPR004843">
    <property type="entry name" value="Calcineurin-like_PHP"/>
</dbReference>
<evidence type="ECO:0000259" key="5">
    <source>
        <dbReference type="Pfam" id="PF00149"/>
    </source>
</evidence>
<dbReference type="Proteomes" id="UP001235094">
    <property type="component" value="Unassembled WGS sequence"/>
</dbReference>
<gene>
    <name evidence="6" type="ORF">QOZ99_000535</name>
</gene>
<evidence type="ECO:0000313" key="6">
    <source>
        <dbReference type="EMBL" id="MDQ0509658.1"/>
    </source>
</evidence>
<dbReference type="EMBL" id="JAUSVR010000001">
    <property type="protein sequence ID" value="MDQ0509658.1"/>
    <property type="molecule type" value="Genomic_DNA"/>
</dbReference>
<dbReference type="InterPro" id="IPR042281">
    <property type="entry name" value="GpdQ_beta-strand"/>
</dbReference>
<evidence type="ECO:0000256" key="1">
    <source>
        <dbReference type="ARBA" id="ARBA00022723"/>
    </source>
</evidence>
<name>A0ABU0LLV4_9HYPH</name>
<dbReference type="InterPro" id="IPR029052">
    <property type="entry name" value="Metallo-depent_PP-like"/>
</dbReference>
<keyword evidence="2" id="KW-0378">Hydrolase</keyword>
<dbReference type="PANTHER" id="PTHR42988:SF2">
    <property type="entry name" value="CYCLIC NUCLEOTIDE PHOSPHODIESTERASE CBUA0032-RELATED"/>
    <property type="match status" value="1"/>
</dbReference>
<dbReference type="CDD" id="cd07402">
    <property type="entry name" value="MPP_GpdQ"/>
    <property type="match status" value="1"/>
</dbReference>
<dbReference type="RefSeq" id="WP_306888337.1">
    <property type="nucleotide sequence ID" value="NZ_JAUSVR010000001.1"/>
</dbReference>
<proteinExistence type="inferred from homology"/>
<dbReference type="InterPro" id="IPR026575">
    <property type="entry name" value="GpdQ/CpdA-like"/>
</dbReference>
<protein>
    <submittedName>
        <fullName evidence="6">3',5'-cyclic AMP phosphodiesterase CpdA</fullName>
    </submittedName>
</protein>
<evidence type="ECO:0000256" key="2">
    <source>
        <dbReference type="ARBA" id="ARBA00022801"/>
    </source>
</evidence>
<dbReference type="Gene3D" id="3.30.750.180">
    <property type="entry name" value="GpdQ, beta-strand dimerisation domain"/>
    <property type="match status" value="1"/>
</dbReference>
<evidence type="ECO:0000256" key="4">
    <source>
        <dbReference type="ARBA" id="ARBA00025742"/>
    </source>
</evidence>
<dbReference type="InterPro" id="IPR042283">
    <property type="entry name" value="GpdQ_catalytic"/>
</dbReference>
<feature type="domain" description="Calcineurin-like phosphoesterase" evidence="5">
    <location>
        <begin position="1"/>
        <end position="197"/>
    </location>
</feature>
<dbReference type="PANTHER" id="PTHR42988">
    <property type="entry name" value="PHOSPHOHYDROLASE"/>
    <property type="match status" value="1"/>
</dbReference>
<reference evidence="6 7" key="1">
    <citation type="submission" date="2023-07" db="EMBL/GenBank/DDBJ databases">
        <title>Genomic Encyclopedia of Type Strains, Phase IV (KMG-IV): sequencing the most valuable type-strain genomes for metagenomic binning, comparative biology and taxonomic classification.</title>
        <authorList>
            <person name="Goeker M."/>
        </authorList>
    </citation>
    <scope>NUCLEOTIDE SEQUENCE [LARGE SCALE GENOMIC DNA]</scope>
    <source>
        <strain evidence="6 7">DSM 15561</strain>
    </source>
</reference>